<accession>A0ACC8XCL9</accession>
<name>A0ACC8XCL9_9FIRM</name>
<evidence type="ECO:0000313" key="1">
    <source>
        <dbReference type="EMBL" id="ONI40528.1"/>
    </source>
</evidence>
<evidence type="ECO:0000313" key="2">
    <source>
        <dbReference type="Proteomes" id="UP000188605"/>
    </source>
</evidence>
<proteinExistence type="predicted"/>
<sequence>MIKMFAFDLDGTLLKSDQSIDVDTLNLLKKLSKEGRKIVLATGRNFSMVEGIVLENELECDLILNSGHEILVDDQKIYYPFEWEVLEKVLNILIENDVYMAIYGRDQKKYSFLSAQQYYDEHIRLSRAVRGDRINKFMHTPLFKYESYTENLITLNTKSDFKSVNILKIDAKTLDKDNHTKSIQQLSQIPNIELSSSFESYIEVTQNNSNKATALLQLAKQYDIQLDEICAFGDSSNDIEMLKTVPHSYAMGNASNEAKKVAKYVTDTNENQGIYKALCEILEEEQKNER</sequence>
<dbReference type="Proteomes" id="UP000188605">
    <property type="component" value="Unassembled WGS sequence"/>
</dbReference>
<reference evidence="1" key="1">
    <citation type="submission" date="2016-08" db="EMBL/GenBank/DDBJ databases">
        <authorList>
            <person name="Ngugi D.K."/>
            <person name="Miyake S."/>
            <person name="Stingl U."/>
        </authorList>
    </citation>
    <scope>NUCLEOTIDE SEQUENCE</scope>
    <source>
        <strain evidence="1">SCG-B11WGA-EpuloA1</strain>
    </source>
</reference>
<comment type="caution">
    <text evidence="1">The sequence shown here is derived from an EMBL/GenBank/DDBJ whole genome shotgun (WGS) entry which is preliminary data.</text>
</comment>
<keyword evidence="2" id="KW-1185">Reference proteome</keyword>
<gene>
    <name evidence="1" type="ORF">AN396_06015</name>
</gene>
<dbReference type="EMBL" id="LJDB01000050">
    <property type="protein sequence ID" value="ONI40528.1"/>
    <property type="molecule type" value="Genomic_DNA"/>
</dbReference>
<protein>
    <submittedName>
        <fullName evidence="1">Uncharacterized protein</fullName>
    </submittedName>
</protein>
<organism evidence="1 2">
    <name type="scientific">Candidatus Epulonipiscium fishelsonii</name>
    <dbReference type="NCBI Taxonomy" id="77094"/>
    <lineage>
        <taxon>Bacteria</taxon>
        <taxon>Bacillati</taxon>
        <taxon>Bacillota</taxon>
        <taxon>Clostridia</taxon>
        <taxon>Lachnospirales</taxon>
        <taxon>Lachnospiraceae</taxon>
        <taxon>Candidatus Epulonipiscium</taxon>
    </lineage>
</organism>